<name>A0A916U9P6_9BURK</name>
<evidence type="ECO:0000313" key="2">
    <source>
        <dbReference type="EMBL" id="GGC64285.1"/>
    </source>
</evidence>
<dbReference type="RefSeq" id="WP_188564763.1">
    <property type="nucleotide sequence ID" value="NZ_BMED01000001.1"/>
</dbReference>
<proteinExistence type="predicted"/>
<comment type="caution">
    <text evidence="2">The sequence shown here is derived from an EMBL/GenBank/DDBJ whole genome shotgun (WGS) entry which is preliminary data.</text>
</comment>
<dbReference type="Gene3D" id="1.20.120.520">
    <property type="entry name" value="nmb1532 protein domain like"/>
    <property type="match status" value="1"/>
</dbReference>
<reference evidence="2" key="1">
    <citation type="journal article" date="2014" name="Int. J. Syst. Evol. Microbiol.">
        <title>Complete genome sequence of Corynebacterium casei LMG S-19264T (=DSM 44701T), isolated from a smear-ripened cheese.</title>
        <authorList>
            <consortium name="US DOE Joint Genome Institute (JGI-PGF)"/>
            <person name="Walter F."/>
            <person name="Albersmeier A."/>
            <person name="Kalinowski J."/>
            <person name="Ruckert C."/>
        </authorList>
    </citation>
    <scope>NUCLEOTIDE SEQUENCE</scope>
    <source>
        <strain evidence="2">CGMCC 1.10998</strain>
    </source>
</reference>
<organism evidence="2 3">
    <name type="scientific">Undibacterium terreum</name>
    <dbReference type="NCBI Taxonomy" id="1224302"/>
    <lineage>
        <taxon>Bacteria</taxon>
        <taxon>Pseudomonadati</taxon>
        <taxon>Pseudomonadota</taxon>
        <taxon>Betaproteobacteria</taxon>
        <taxon>Burkholderiales</taxon>
        <taxon>Oxalobacteraceae</taxon>
        <taxon>Undibacterium</taxon>
    </lineage>
</organism>
<protein>
    <submittedName>
        <fullName evidence="2">Hemerythrin</fullName>
    </submittedName>
</protein>
<sequence length="167" mass="18670">MPTVLSTNAIATLEADHREAEALFKKYEKLRNSNRSTEKYGIANQVCAALLAHMEMEEKLFYPAARTATGLDDKLNEAQIEHAAARDLITQIGKLHANDPLFDAKVKVLSEQMQHHINEEEHTLFPLVRSSSLDLEQLGASMQQERENLQASVARNIHAEHVCRAAG</sequence>
<dbReference type="AlphaFoldDB" id="A0A916U9P6"/>
<dbReference type="InterPro" id="IPR012312">
    <property type="entry name" value="Hemerythrin-like"/>
</dbReference>
<dbReference type="EMBL" id="BMED01000001">
    <property type="protein sequence ID" value="GGC64285.1"/>
    <property type="molecule type" value="Genomic_DNA"/>
</dbReference>
<dbReference type="Pfam" id="PF01814">
    <property type="entry name" value="Hemerythrin"/>
    <property type="match status" value="1"/>
</dbReference>
<dbReference type="Proteomes" id="UP000637423">
    <property type="component" value="Unassembled WGS sequence"/>
</dbReference>
<dbReference type="PANTHER" id="PTHR35585">
    <property type="entry name" value="HHE DOMAIN PROTEIN (AFU_ORTHOLOGUE AFUA_4G00730)"/>
    <property type="match status" value="1"/>
</dbReference>
<evidence type="ECO:0000313" key="3">
    <source>
        <dbReference type="Proteomes" id="UP000637423"/>
    </source>
</evidence>
<evidence type="ECO:0000259" key="1">
    <source>
        <dbReference type="Pfam" id="PF01814"/>
    </source>
</evidence>
<dbReference type="PANTHER" id="PTHR35585:SF1">
    <property type="entry name" value="HHE DOMAIN PROTEIN (AFU_ORTHOLOGUE AFUA_4G00730)"/>
    <property type="match status" value="1"/>
</dbReference>
<accession>A0A916U9P6</accession>
<feature type="domain" description="Hemerythrin-like" evidence="1">
    <location>
        <begin position="9"/>
        <end position="128"/>
    </location>
</feature>
<keyword evidence="3" id="KW-1185">Reference proteome</keyword>
<reference evidence="2" key="2">
    <citation type="submission" date="2020-09" db="EMBL/GenBank/DDBJ databases">
        <authorList>
            <person name="Sun Q."/>
            <person name="Zhou Y."/>
        </authorList>
    </citation>
    <scope>NUCLEOTIDE SEQUENCE</scope>
    <source>
        <strain evidence="2">CGMCC 1.10998</strain>
    </source>
</reference>
<gene>
    <name evidence="2" type="ORF">GCM10011396_09050</name>
</gene>